<organism evidence="1 2">
    <name type="scientific">Bursaphelenchus xylophilus</name>
    <name type="common">Pinewood nematode worm</name>
    <name type="synonym">Aphelenchoides xylophilus</name>
    <dbReference type="NCBI Taxonomy" id="6326"/>
    <lineage>
        <taxon>Eukaryota</taxon>
        <taxon>Metazoa</taxon>
        <taxon>Ecdysozoa</taxon>
        <taxon>Nematoda</taxon>
        <taxon>Chromadorea</taxon>
        <taxon>Rhabditida</taxon>
        <taxon>Tylenchina</taxon>
        <taxon>Tylenchomorpha</taxon>
        <taxon>Aphelenchoidea</taxon>
        <taxon>Aphelenchoididae</taxon>
        <taxon>Bursaphelenchus</taxon>
    </lineage>
</organism>
<sequence>RSYRSPQPCLRRSRKFWVRLRLPSPESKPGFSAFRKV</sequence>
<name>A0A1I7SKW2_BURXY</name>
<dbReference type="WBParaSite" id="BXY_1369400.1">
    <property type="protein sequence ID" value="BXY_1369400.1"/>
    <property type="gene ID" value="BXY_1369400"/>
</dbReference>
<dbReference type="Proteomes" id="UP000095284">
    <property type="component" value="Unplaced"/>
</dbReference>
<evidence type="ECO:0000313" key="1">
    <source>
        <dbReference type="Proteomes" id="UP000095284"/>
    </source>
</evidence>
<accession>A0A1I7SKW2</accession>
<reference evidence="2" key="1">
    <citation type="submission" date="2016-11" db="UniProtKB">
        <authorList>
            <consortium name="WormBaseParasite"/>
        </authorList>
    </citation>
    <scope>IDENTIFICATION</scope>
</reference>
<protein>
    <submittedName>
        <fullName evidence="2">PilS cassette</fullName>
    </submittedName>
</protein>
<evidence type="ECO:0000313" key="2">
    <source>
        <dbReference type="WBParaSite" id="BXY_1369400.1"/>
    </source>
</evidence>
<dbReference type="AlphaFoldDB" id="A0A1I7SKW2"/>
<proteinExistence type="predicted"/>